<dbReference type="GO" id="GO:0005886">
    <property type="term" value="C:plasma membrane"/>
    <property type="evidence" value="ECO:0007669"/>
    <property type="project" value="UniProtKB-SubCell"/>
</dbReference>
<dbReference type="InterPro" id="IPR006043">
    <property type="entry name" value="NCS2"/>
</dbReference>
<accession>A0A1Y5FCJ4</accession>
<comment type="subcellular location">
    <subcellularLocation>
        <location evidence="1 8">Cell membrane</location>
        <topology evidence="1 8">Multi-pass membrane protein</topology>
    </subcellularLocation>
</comment>
<feature type="transmembrane region" description="Helical" evidence="9">
    <location>
        <begin position="414"/>
        <end position="431"/>
    </location>
</feature>
<evidence type="ECO:0000313" key="10">
    <source>
        <dbReference type="EMBL" id="OUR96352.1"/>
    </source>
</evidence>
<dbReference type="PANTHER" id="PTHR43337">
    <property type="entry name" value="XANTHINE/URACIL PERMEASE C887.17-RELATED"/>
    <property type="match status" value="1"/>
</dbReference>
<protein>
    <submittedName>
        <fullName evidence="10">Permease</fullName>
    </submittedName>
</protein>
<dbReference type="Pfam" id="PF00860">
    <property type="entry name" value="Xan_ur_permease"/>
    <property type="match status" value="1"/>
</dbReference>
<keyword evidence="7 8" id="KW-0472">Membrane</keyword>
<evidence type="ECO:0000256" key="6">
    <source>
        <dbReference type="ARBA" id="ARBA00022989"/>
    </source>
</evidence>
<evidence type="ECO:0000256" key="1">
    <source>
        <dbReference type="ARBA" id="ARBA00004651"/>
    </source>
</evidence>
<keyword evidence="5 8" id="KW-0812">Transmembrane</keyword>
<dbReference type="InterPro" id="IPR026033">
    <property type="entry name" value="Azg-like_bact_archaea"/>
</dbReference>
<feature type="transmembrane region" description="Helical" evidence="9">
    <location>
        <begin position="375"/>
        <end position="399"/>
    </location>
</feature>
<comment type="similarity">
    <text evidence="2 8">Belongs to the nucleobase:cation symporter-2 (NCS2) (TC 2.A.40) family. Azg-like subfamily.</text>
</comment>
<keyword evidence="3 8" id="KW-0813">Transport</keyword>
<feature type="transmembrane region" description="Helical" evidence="9">
    <location>
        <begin position="166"/>
        <end position="185"/>
    </location>
</feature>
<evidence type="ECO:0000256" key="9">
    <source>
        <dbReference type="SAM" id="Phobius"/>
    </source>
</evidence>
<evidence type="ECO:0000256" key="4">
    <source>
        <dbReference type="ARBA" id="ARBA00022475"/>
    </source>
</evidence>
<comment type="caution">
    <text evidence="10">The sequence shown here is derived from an EMBL/GenBank/DDBJ whole genome shotgun (WGS) entry which is preliminary data.</text>
</comment>
<evidence type="ECO:0000313" key="11">
    <source>
        <dbReference type="Proteomes" id="UP000196531"/>
    </source>
</evidence>
<dbReference type="PANTHER" id="PTHR43337:SF1">
    <property type="entry name" value="XANTHINE_URACIL PERMEASE C887.17-RELATED"/>
    <property type="match status" value="1"/>
</dbReference>
<dbReference type="EMBL" id="MAAO01000006">
    <property type="protein sequence ID" value="OUR96352.1"/>
    <property type="molecule type" value="Genomic_DNA"/>
</dbReference>
<feature type="transmembrane region" description="Helical" evidence="9">
    <location>
        <begin position="319"/>
        <end position="336"/>
    </location>
</feature>
<evidence type="ECO:0000256" key="3">
    <source>
        <dbReference type="ARBA" id="ARBA00022448"/>
    </source>
</evidence>
<evidence type="ECO:0000256" key="2">
    <source>
        <dbReference type="ARBA" id="ARBA00005697"/>
    </source>
</evidence>
<feature type="transmembrane region" description="Helical" evidence="9">
    <location>
        <begin position="342"/>
        <end position="363"/>
    </location>
</feature>
<proteinExistence type="inferred from homology"/>
<dbReference type="AlphaFoldDB" id="A0A1Y5FCJ4"/>
<dbReference type="GO" id="GO:0005345">
    <property type="term" value="F:purine nucleobase transmembrane transporter activity"/>
    <property type="evidence" value="ECO:0007669"/>
    <property type="project" value="TreeGrafter"/>
</dbReference>
<name>A0A1Y5FCJ4_9BACT</name>
<feature type="transmembrane region" description="Helical" evidence="9">
    <location>
        <begin position="285"/>
        <end position="307"/>
    </location>
</feature>
<dbReference type="Proteomes" id="UP000196531">
    <property type="component" value="Unassembled WGS sequence"/>
</dbReference>
<evidence type="ECO:0000256" key="8">
    <source>
        <dbReference type="PIRNR" id="PIRNR005353"/>
    </source>
</evidence>
<feature type="transmembrane region" description="Helical" evidence="9">
    <location>
        <begin position="18"/>
        <end position="38"/>
    </location>
</feature>
<feature type="transmembrane region" description="Helical" evidence="9">
    <location>
        <begin position="192"/>
        <end position="212"/>
    </location>
</feature>
<reference evidence="11" key="1">
    <citation type="journal article" date="2017" name="Proc. Natl. Acad. Sci. U.S.A.">
        <title>Simulation of Deepwater Horizon oil plume reveals substrate specialization within a complex community of hydrocarbon-degraders.</title>
        <authorList>
            <person name="Hu P."/>
            <person name="Dubinsky E.A."/>
            <person name="Probst A.J."/>
            <person name="Wang J."/>
            <person name="Sieber C.M.K."/>
            <person name="Tom L.M."/>
            <person name="Gardinali P."/>
            <person name="Banfield J.F."/>
            <person name="Atlas R.M."/>
            <person name="Andersen G.L."/>
        </authorList>
    </citation>
    <scope>NUCLEOTIDE SEQUENCE [LARGE SCALE GENOMIC DNA]</scope>
</reference>
<dbReference type="InterPro" id="IPR045018">
    <property type="entry name" value="Azg-like"/>
</dbReference>
<feature type="transmembrane region" description="Helical" evidence="9">
    <location>
        <begin position="98"/>
        <end position="118"/>
    </location>
</feature>
<feature type="transmembrane region" description="Helical" evidence="9">
    <location>
        <begin position="130"/>
        <end position="154"/>
    </location>
</feature>
<sequence length="432" mass="46321">MEKFFDLKANGTTVKTELLAGVTTFLATAYIIVVNPSILSIAGLSYNGVLTATILVSFFSTLAMGLYAKNPIVLAPGMGINAFFTFSVVKGMNVSPEIALGAIFWSGVVFFIMSIFNIRELLTKAIPKNLRISISCGIGLFITLIGLVNAGVIIKHQATLITSAGFTPSVWVFFLGLLFTAFLFYKKVNGALLLGIISTALMSFTISMPPQFSQATNLSHFFAMPDFSLIGALDIKNSIGLGMLHVVFSLVFTDLFDSLSTFVAVSEAGNLKDEFGDPKNLRKSLLVDSFATLISGIFGTSSATSYIESAAGIEQGGRTGLVAVVCSFLFLPFLFLSPLLSLLTPLATAPTLVLVGFLMMRSVTKIDFDDISEGVPAFLSIVLIPLSYSINQGIIWGFLSYTILKIITGKAKEIHVGLYIIDALCLVSIFLS</sequence>
<organism evidence="10 11">
    <name type="scientific">Halobacteriovorax marinus</name>
    <dbReference type="NCBI Taxonomy" id="97084"/>
    <lineage>
        <taxon>Bacteria</taxon>
        <taxon>Pseudomonadati</taxon>
        <taxon>Bdellovibrionota</taxon>
        <taxon>Bacteriovoracia</taxon>
        <taxon>Bacteriovoracales</taxon>
        <taxon>Halobacteriovoraceae</taxon>
        <taxon>Halobacteriovorax</taxon>
    </lineage>
</organism>
<evidence type="ECO:0000256" key="5">
    <source>
        <dbReference type="ARBA" id="ARBA00022692"/>
    </source>
</evidence>
<gene>
    <name evidence="10" type="ORF">A9Q84_08330</name>
</gene>
<keyword evidence="4 8" id="KW-1003">Cell membrane</keyword>
<evidence type="ECO:0000256" key="7">
    <source>
        <dbReference type="ARBA" id="ARBA00023136"/>
    </source>
</evidence>
<keyword evidence="6 8" id="KW-1133">Transmembrane helix</keyword>
<dbReference type="PIRSF" id="PIRSF005353">
    <property type="entry name" value="PbuG"/>
    <property type="match status" value="1"/>
</dbReference>
<feature type="transmembrane region" description="Helical" evidence="9">
    <location>
        <begin position="44"/>
        <end position="66"/>
    </location>
</feature>